<evidence type="ECO:0000256" key="10">
    <source>
        <dbReference type="ARBA" id="ARBA00030308"/>
    </source>
</evidence>
<evidence type="ECO:0000256" key="13">
    <source>
        <dbReference type="PIRSR" id="PIRSR604385-2"/>
    </source>
</evidence>
<dbReference type="GO" id="GO:0019144">
    <property type="term" value="F:ADP-sugar diphosphatase activity"/>
    <property type="evidence" value="ECO:0007669"/>
    <property type="project" value="TreeGrafter"/>
</dbReference>
<dbReference type="Pfam" id="PF00293">
    <property type="entry name" value="NUDIX"/>
    <property type="match status" value="1"/>
</dbReference>
<evidence type="ECO:0000256" key="9">
    <source>
        <dbReference type="ARBA" id="ARBA00030162"/>
    </source>
</evidence>
<dbReference type="Gene3D" id="3.90.79.10">
    <property type="entry name" value="Nucleoside Triphosphate Pyrophosphohydrolase"/>
    <property type="match status" value="1"/>
</dbReference>
<comment type="caution">
    <text evidence="16">The sequence shown here is derived from an EMBL/GenBank/DDBJ whole genome shotgun (WGS) entry which is preliminary data.</text>
</comment>
<evidence type="ECO:0000256" key="7">
    <source>
        <dbReference type="ARBA" id="ARBA00022842"/>
    </source>
</evidence>
<dbReference type="CDD" id="cd24155">
    <property type="entry name" value="NUDIX_ADPRase"/>
    <property type="match status" value="1"/>
</dbReference>
<comment type="cofactor">
    <cofactor evidence="1 13">
        <name>Mg(2+)</name>
        <dbReference type="ChEBI" id="CHEBI:18420"/>
    </cofactor>
</comment>
<proteinExistence type="inferred from homology"/>
<dbReference type="InterPro" id="IPR000086">
    <property type="entry name" value="NUDIX_hydrolase_dom"/>
</dbReference>
<gene>
    <name evidence="16" type="ORF">BFW38_02115</name>
</gene>
<evidence type="ECO:0000313" key="17">
    <source>
        <dbReference type="Proteomes" id="UP000094291"/>
    </source>
</evidence>
<sequence>MTSQQCVYQGFFSLDKLILNHRRFDGSWQTGVTRECMRRGMAVGVLAYDPWQDSVVLVEQFRVGALNHRQGPWLTELIAGLVESGETVTDVAIREAQEEAGLSLLDLSPIYTYFSSPGGSDETVSLWCAIVDSRGVGGLHGLAEEHEDIQVKVMSRTDALALMGQGVVDNAMALIGLQWLALNAQKLQTRWATQPVGQLSPLSDGDISD</sequence>
<evidence type="ECO:0000256" key="2">
    <source>
        <dbReference type="ARBA" id="ARBA00007482"/>
    </source>
</evidence>
<protein>
    <recommendedName>
        <fullName evidence="4">ADP-ribose pyrophosphatase</fullName>
        <ecNumber evidence="3">3.6.1.13</ecNumber>
    </recommendedName>
    <alternativeName>
        <fullName evidence="9">ADP-ribose diphosphatase</fullName>
    </alternativeName>
    <alternativeName>
        <fullName evidence="11">ADP-ribose phosphohydrolase</fullName>
    </alternativeName>
    <alternativeName>
        <fullName evidence="10">Adenosine diphosphoribose pyrophosphatase</fullName>
    </alternativeName>
</protein>
<dbReference type="EC" id="3.6.1.13" evidence="3"/>
<dbReference type="PROSITE" id="PS51462">
    <property type="entry name" value="NUDIX"/>
    <property type="match status" value="1"/>
</dbReference>
<dbReference type="GO" id="GO:0047631">
    <property type="term" value="F:ADP-ribose diphosphatase activity"/>
    <property type="evidence" value="ECO:0007669"/>
    <property type="project" value="UniProtKB-EC"/>
</dbReference>
<dbReference type="EMBL" id="MDTQ01000001">
    <property type="protein sequence ID" value="ODC05123.1"/>
    <property type="molecule type" value="Genomic_DNA"/>
</dbReference>
<evidence type="ECO:0000256" key="1">
    <source>
        <dbReference type="ARBA" id="ARBA00001946"/>
    </source>
</evidence>
<comment type="function">
    <text evidence="8">Acts on ADP-mannose and ADP-glucose as well as ADP-ribose. Prevents glycogen biosynthesis. The reaction catalyzed by this enzyme is a limiting step of the gluconeogenic process.</text>
</comment>
<evidence type="ECO:0000256" key="8">
    <source>
        <dbReference type="ARBA" id="ARBA00025164"/>
    </source>
</evidence>
<dbReference type="PROSITE" id="PS00893">
    <property type="entry name" value="NUDIX_BOX"/>
    <property type="match status" value="1"/>
</dbReference>
<evidence type="ECO:0000256" key="4">
    <source>
        <dbReference type="ARBA" id="ARBA00013297"/>
    </source>
</evidence>
<feature type="short sequence motif" description="Nudix box" evidence="14">
    <location>
        <begin position="80"/>
        <end position="102"/>
    </location>
</feature>
<dbReference type="STRING" id="197479.BFW38_02115"/>
<dbReference type="GO" id="GO:0005829">
    <property type="term" value="C:cytosol"/>
    <property type="evidence" value="ECO:0007669"/>
    <property type="project" value="TreeGrafter"/>
</dbReference>
<organism evidence="16 17">
    <name type="scientific">Terasakiispira papahanaumokuakeensis</name>
    <dbReference type="NCBI Taxonomy" id="197479"/>
    <lineage>
        <taxon>Bacteria</taxon>
        <taxon>Pseudomonadati</taxon>
        <taxon>Pseudomonadota</taxon>
        <taxon>Gammaproteobacteria</taxon>
        <taxon>Oceanospirillales</taxon>
        <taxon>Terasakiispira</taxon>
    </lineage>
</organism>
<comment type="similarity">
    <text evidence="2">Belongs to the Nudix hydrolase family. NudF subfamily.</text>
</comment>
<evidence type="ECO:0000256" key="14">
    <source>
        <dbReference type="PIRSR" id="PIRSR604385-3"/>
    </source>
</evidence>
<name>A0A1E2VDU4_9GAMM</name>
<evidence type="ECO:0000256" key="12">
    <source>
        <dbReference type="ARBA" id="ARBA00049546"/>
    </source>
</evidence>
<dbReference type="Proteomes" id="UP000094291">
    <property type="component" value="Unassembled WGS sequence"/>
</dbReference>
<dbReference type="PANTHER" id="PTHR11839:SF5">
    <property type="entry name" value="ADP-RIBOSE PYROPHOSPHATASE"/>
    <property type="match status" value="1"/>
</dbReference>
<dbReference type="PANTHER" id="PTHR11839">
    <property type="entry name" value="UDP/ADP-SUGAR PYROPHOSPHATASE"/>
    <property type="match status" value="1"/>
</dbReference>
<evidence type="ECO:0000256" key="5">
    <source>
        <dbReference type="ARBA" id="ARBA00022723"/>
    </source>
</evidence>
<evidence type="ECO:0000256" key="6">
    <source>
        <dbReference type="ARBA" id="ARBA00022801"/>
    </source>
</evidence>
<evidence type="ECO:0000256" key="11">
    <source>
        <dbReference type="ARBA" id="ARBA00033056"/>
    </source>
</evidence>
<evidence type="ECO:0000313" key="16">
    <source>
        <dbReference type="EMBL" id="ODC05123.1"/>
    </source>
</evidence>
<feature type="domain" description="Nudix hydrolase" evidence="15">
    <location>
        <begin position="38"/>
        <end position="181"/>
    </location>
</feature>
<feature type="binding site" evidence="13">
    <location>
        <position position="79"/>
    </location>
    <ligand>
        <name>Mg(2+)</name>
        <dbReference type="ChEBI" id="CHEBI:18420"/>
        <label>1</label>
    </ligand>
</feature>
<comment type="catalytic activity">
    <reaction evidence="12">
        <text>ADP-D-ribose + H2O = D-ribose 5-phosphate + AMP + 2 H(+)</text>
        <dbReference type="Rhea" id="RHEA:10412"/>
        <dbReference type="ChEBI" id="CHEBI:15377"/>
        <dbReference type="ChEBI" id="CHEBI:15378"/>
        <dbReference type="ChEBI" id="CHEBI:57967"/>
        <dbReference type="ChEBI" id="CHEBI:78346"/>
        <dbReference type="ChEBI" id="CHEBI:456215"/>
        <dbReference type="EC" id="3.6.1.13"/>
    </reaction>
</comment>
<dbReference type="SUPFAM" id="SSF55811">
    <property type="entry name" value="Nudix"/>
    <property type="match status" value="1"/>
</dbReference>
<keyword evidence="17" id="KW-1185">Reference proteome</keyword>
<dbReference type="AlphaFoldDB" id="A0A1E2VDU4"/>
<keyword evidence="6" id="KW-0378">Hydrolase</keyword>
<keyword evidence="5 13" id="KW-0479">Metal-binding</keyword>
<reference evidence="16 17" key="1">
    <citation type="submission" date="2016-08" db="EMBL/GenBank/DDBJ databases">
        <authorList>
            <person name="Seilhamer J.J."/>
        </authorList>
    </citation>
    <scope>NUCLEOTIDE SEQUENCE [LARGE SCALE GENOMIC DNA]</scope>
    <source>
        <strain evidence="16 17">PH27A</strain>
    </source>
</reference>
<feature type="binding site" evidence="13">
    <location>
        <position position="99"/>
    </location>
    <ligand>
        <name>Mg(2+)</name>
        <dbReference type="ChEBI" id="CHEBI:18420"/>
        <label>1</label>
    </ligand>
</feature>
<dbReference type="GO" id="GO:0046872">
    <property type="term" value="F:metal ion binding"/>
    <property type="evidence" value="ECO:0007669"/>
    <property type="project" value="UniProtKB-KW"/>
</dbReference>
<dbReference type="InterPro" id="IPR020084">
    <property type="entry name" value="NUDIX_hydrolase_CS"/>
</dbReference>
<feature type="binding site" evidence="13">
    <location>
        <position position="95"/>
    </location>
    <ligand>
        <name>Mg(2+)</name>
        <dbReference type="ChEBI" id="CHEBI:18420"/>
        <label>1</label>
    </ligand>
</feature>
<evidence type="ECO:0000256" key="3">
    <source>
        <dbReference type="ARBA" id="ARBA00012453"/>
    </source>
</evidence>
<feature type="binding site" evidence="13">
    <location>
        <position position="147"/>
    </location>
    <ligand>
        <name>Mg(2+)</name>
        <dbReference type="ChEBI" id="CHEBI:18420"/>
        <label>1</label>
    </ligand>
</feature>
<dbReference type="GO" id="GO:0019693">
    <property type="term" value="P:ribose phosphate metabolic process"/>
    <property type="evidence" value="ECO:0007669"/>
    <property type="project" value="TreeGrafter"/>
</dbReference>
<accession>A0A1E2VDU4</accession>
<dbReference type="NCBIfam" id="TIGR00052">
    <property type="entry name" value="nudix-type nucleoside diphosphatase, YffH/AdpP family"/>
    <property type="match status" value="1"/>
</dbReference>
<evidence type="ECO:0000259" key="15">
    <source>
        <dbReference type="PROSITE" id="PS51462"/>
    </source>
</evidence>
<dbReference type="InterPro" id="IPR015797">
    <property type="entry name" value="NUDIX_hydrolase-like_dom_sf"/>
</dbReference>
<dbReference type="InterPro" id="IPR004385">
    <property type="entry name" value="NDP_pyrophosphatase"/>
</dbReference>
<dbReference type="GO" id="GO:0006753">
    <property type="term" value="P:nucleoside phosphate metabolic process"/>
    <property type="evidence" value="ECO:0007669"/>
    <property type="project" value="TreeGrafter"/>
</dbReference>
<keyword evidence="7 13" id="KW-0460">Magnesium</keyword>